<dbReference type="Proteomes" id="UP000266178">
    <property type="component" value="Unassembled WGS sequence"/>
</dbReference>
<protein>
    <submittedName>
        <fullName evidence="1">Uncharacterized protein</fullName>
    </submittedName>
</protein>
<accession>A0A399F846</accession>
<evidence type="ECO:0000313" key="2">
    <source>
        <dbReference type="Proteomes" id="UP000266178"/>
    </source>
</evidence>
<organism evidence="1 2">
    <name type="scientific">Meiothermus granaticius NBRC 107808</name>
    <dbReference type="NCBI Taxonomy" id="1227551"/>
    <lineage>
        <taxon>Bacteria</taxon>
        <taxon>Thermotogati</taxon>
        <taxon>Deinococcota</taxon>
        <taxon>Deinococci</taxon>
        <taxon>Thermales</taxon>
        <taxon>Thermaceae</taxon>
        <taxon>Meiothermus</taxon>
    </lineage>
</organism>
<keyword evidence="2" id="KW-1185">Reference proteome</keyword>
<evidence type="ECO:0000313" key="1">
    <source>
        <dbReference type="EMBL" id="RIH92844.1"/>
    </source>
</evidence>
<name>A0A399F846_9DEIN</name>
<sequence length="58" mass="6848">MEDDETKREYRLIVQPPDETHPWQARLERAGEVLEFESPLELVAWLEAQLTQPTEGLR</sequence>
<comment type="caution">
    <text evidence="1">The sequence shown here is derived from an EMBL/GenBank/DDBJ whole genome shotgun (WGS) entry which is preliminary data.</text>
</comment>
<proteinExistence type="predicted"/>
<dbReference type="AlphaFoldDB" id="A0A399F846"/>
<dbReference type="RefSeq" id="WP_170146412.1">
    <property type="nucleotide sequence ID" value="NZ_BJXM01000001.1"/>
</dbReference>
<dbReference type="EMBL" id="QWLB01000013">
    <property type="protein sequence ID" value="RIH92844.1"/>
    <property type="molecule type" value="Genomic_DNA"/>
</dbReference>
<reference evidence="1 2" key="1">
    <citation type="submission" date="2018-08" db="EMBL/GenBank/DDBJ databases">
        <title>Meiothermus granaticius genome AF-68 sequencing project.</title>
        <authorList>
            <person name="Da Costa M.S."/>
            <person name="Albuquerque L."/>
            <person name="Raposo P."/>
            <person name="Froufe H.J.C."/>
            <person name="Barroso C.S."/>
            <person name="Egas C."/>
        </authorList>
    </citation>
    <scope>NUCLEOTIDE SEQUENCE [LARGE SCALE GENOMIC DNA]</scope>
    <source>
        <strain evidence="1 2">AF-68</strain>
    </source>
</reference>
<gene>
    <name evidence="1" type="ORF">Mgrana_01252</name>
</gene>